<evidence type="ECO:0000313" key="1">
    <source>
        <dbReference type="EMBL" id="CAG8548820.1"/>
    </source>
</evidence>
<dbReference type="Proteomes" id="UP000789920">
    <property type="component" value="Unassembled WGS sequence"/>
</dbReference>
<organism evidence="1 2">
    <name type="scientific">Racocetra persica</name>
    <dbReference type="NCBI Taxonomy" id="160502"/>
    <lineage>
        <taxon>Eukaryota</taxon>
        <taxon>Fungi</taxon>
        <taxon>Fungi incertae sedis</taxon>
        <taxon>Mucoromycota</taxon>
        <taxon>Glomeromycotina</taxon>
        <taxon>Glomeromycetes</taxon>
        <taxon>Diversisporales</taxon>
        <taxon>Gigasporaceae</taxon>
        <taxon>Racocetra</taxon>
    </lineage>
</organism>
<keyword evidence="2" id="KW-1185">Reference proteome</keyword>
<protein>
    <submittedName>
        <fullName evidence="1">24258_t:CDS:1</fullName>
    </submittedName>
</protein>
<dbReference type="EMBL" id="CAJVQC010005071">
    <property type="protein sequence ID" value="CAG8548820.1"/>
    <property type="molecule type" value="Genomic_DNA"/>
</dbReference>
<reference evidence="1" key="1">
    <citation type="submission" date="2021-06" db="EMBL/GenBank/DDBJ databases">
        <authorList>
            <person name="Kallberg Y."/>
            <person name="Tangrot J."/>
            <person name="Rosling A."/>
        </authorList>
    </citation>
    <scope>NUCLEOTIDE SEQUENCE</scope>
    <source>
        <strain evidence="1">MA461A</strain>
    </source>
</reference>
<name>A0ACA9LVJ9_9GLOM</name>
<gene>
    <name evidence="1" type="ORF">RPERSI_LOCUS3871</name>
</gene>
<evidence type="ECO:0000313" key="2">
    <source>
        <dbReference type="Proteomes" id="UP000789920"/>
    </source>
</evidence>
<feature type="non-terminal residue" evidence="1">
    <location>
        <position position="1"/>
    </location>
</feature>
<comment type="caution">
    <text evidence="1">The sequence shown here is derived from an EMBL/GenBank/DDBJ whole genome shotgun (WGS) entry which is preliminary data.</text>
</comment>
<sequence length="51" mass="5898">PNFKSVKPQSSGYAPSQDFVCWDYVPSGFCMAPDRQNLEMSERQHLETLKF</sequence>
<proteinExistence type="predicted"/>
<accession>A0ACA9LVJ9</accession>